<organism evidence="1 2">
    <name type="scientific">Paenibacillus uliginis N3/975</name>
    <dbReference type="NCBI Taxonomy" id="1313296"/>
    <lineage>
        <taxon>Bacteria</taxon>
        <taxon>Bacillati</taxon>
        <taxon>Bacillota</taxon>
        <taxon>Bacilli</taxon>
        <taxon>Bacillales</taxon>
        <taxon>Paenibacillaceae</taxon>
        <taxon>Paenibacillus</taxon>
    </lineage>
</organism>
<dbReference type="Proteomes" id="UP000192940">
    <property type="component" value="Chromosome I"/>
</dbReference>
<dbReference type="PANTHER" id="PTHR37807:SF3">
    <property type="entry name" value="OS07G0160300 PROTEIN"/>
    <property type="match status" value="1"/>
</dbReference>
<proteinExistence type="predicted"/>
<keyword evidence="1" id="KW-0808">Transferase</keyword>
<dbReference type="EMBL" id="LT840184">
    <property type="protein sequence ID" value="SMF87834.1"/>
    <property type="molecule type" value="Genomic_DNA"/>
</dbReference>
<sequence length="174" mass="20310">MSKIILLRGKAGVGKTFISNELAKRVNVPIIRKDDIFDTVFNYISDNVLRNKFCYEMLLKIIQTNMECNTDIIIDCPFHFNNQLLDLKKHIENNKGIFKPILCICSNEVLWAERFNQRKANPNPNNIITEFEEMKQHYFNRGIESTPLDGELVIDSIKNIDELIKQTITYIENL</sequence>
<gene>
    <name evidence="1" type="ORF">SAMN05661091_3955</name>
</gene>
<keyword evidence="2" id="KW-1185">Reference proteome</keyword>
<dbReference type="AlphaFoldDB" id="A0A1X7HJK6"/>
<dbReference type="PANTHER" id="PTHR37807">
    <property type="entry name" value="OS07G0160300 PROTEIN"/>
    <property type="match status" value="1"/>
</dbReference>
<dbReference type="InterPro" id="IPR027417">
    <property type="entry name" value="P-loop_NTPase"/>
</dbReference>
<dbReference type="Pfam" id="PF13671">
    <property type="entry name" value="AAA_33"/>
    <property type="match status" value="1"/>
</dbReference>
<dbReference type="SUPFAM" id="SSF52540">
    <property type="entry name" value="P-loop containing nucleoside triphosphate hydrolases"/>
    <property type="match status" value="1"/>
</dbReference>
<accession>A0A1X7HJK6</accession>
<evidence type="ECO:0000313" key="2">
    <source>
        <dbReference type="Proteomes" id="UP000192940"/>
    </source>
</evidence>
<dbReference type="STRING" id="1313296.SAMN05661091_3955"/>
<evidence type="ECO:0000313" key="1">
    <source>
        <dbReference type="EMBL" id="SMF87834.1"/>
    </source>
</evidence>
<protein>
    <submittedName>
        <fullName evidence="1">tRNA delta(2)-isopentenylpyrophosphate transferase</fullName>
    </submittedName>
</protein>
<reference evidence="1 2" key="1">
    <citation type="submission" date="2017-04" db="EMBL/GenBank/DDBJ databases">
        <authorList>
            <person name="Afonso C.L."/>
            <person name="Miller P.J."/>
            <person name="Scott M.A."/>
            <person name="Spackman E."/>
            <person name="Goraichik I."/>
            <person name="Dimitrov K.M."/>
            <person name="Suarez D.L."/>
            <person name="Swayne D.E."/>
        </authorList>
    </citation>
    <scope>NUCLEOTIDE SEQUENCE [LARGE SCALE GENOMIC DNA]</scope>
    <source>
        <strain evidence="1 2">N3/975</strain>
    </source>
</reference>
<name>A0A1X7HJK6_9BACL</name>
<dbReference type="RefSeq" id="WP_208914758.1">
    <property type="nucleotide sequence ID" value="NZ_LT840184.1"/>
</dbReference>
<dbReference type="GO" id="GO:0016740">
    <property type="term" value="F:transferase activity"/>
    <property type="evidence" value="ECO:0007669"/>
    <property type="project" value="UniProtKB-KW"/>
</dbReference>
<dbReference type="Gene3D" id="3.40.50.300">
    <property type="entry name" value="P-loop containing nucleotide triphosphate hydrolases"/>
    <property type="match status" value="1"/>
</dbReference>